<dbReference type="Pfam" id="PF01761">
    <property type="entry name" value="DHQ_synthase"/>
    <property type="match status" value="1"/>
</dbReference>
<comment type="subcellular location">
    <subcellularLocation>
        <location evidence="3 17">Cytoplasm</location>
    </subcellularLocation>
</comment>
<dbReference type="GO" id="GO:0003856">
    <property type="term" value="F:3-dehydroquinate synthase activity"/>
    <property type="evidence" value="ECO:0007669"/>
    <property type="project" value="UniProtKB-EC"/>
</dbReference>
<dbReference type="CDD" id="cd08195">
    <property type="entry name" value="DHQS"/>
    <property type="match status" value="1"/>
</dbReference>
<evidence type="ECO:0000256" key="14">
    <source>
        <dbReference type="ARBA" id="ARBA00023141"/>
    </source>
</evidence>
<name>A0ABU1ZWW8_9CORY</name>
<evidence type="ECO:0000256" key="5">
    <source>
        <dbReference type="ARBA" id="ARBA00005412"/>
    </source>
</evidence>
<evidence type="ECO:0000259" key="18">
    <source>
        <dbReference type="Pfam" id="PF01761"/>
    </source>
</evidence>
<evidence type="ECO:0000256" key="11">
    <source>
        <dbReference type="ARBA" id="ARBA00022741"/>
    </source>
</evidence>
<organism evidence="20 21">
    <name type="scientific">Corynebacterium guangdongense</name>
    <dbReference type="NCBI Taxonomy" id="1783348"/>
    <lineage>
        <taxon>Bacteria</taxon>
        <taxon>Bacillati</taxon>
        <taxon>Actinomycetota</taxon>
        <taxon>Actinomycetes</taxon>
        <taxon>Mycobacteriales</taxon>
        <taxon>Corynebacteriaceae</taxon>
        <taxon>Corynebacterium</taxon>
    </lineage>
</organism>
<evidence type="ECO:0000256" key="12">
    <source>
        <dbReference type="ARBA" id="ARBA00022833"/>
    </source>
</evidence>
<evidence type="ECO:0000256" key="6">
    <source>
        <dbReference type="ARBA" id="ARBA00013031"/>
    </source>
</evidence>
<evidence type="ECO:0000256" key="3">
    <source>
        <dbReference type="ARBA" id="ARBA00004496"/>
    </source>
</evidence>
<evidence type="ECO:0000259" key="19">
    <source>
        <dbReference type="Pfam" id="PF24621"/>
    </source>
</evidence>
<keyword evidence="15 17" id="KW-0456">Lyase</keyword>
<comment type="cofactor">
    <cofactor evidence="17">
        <name>Co(2+)</name>
        <dbReference type="ChEBI" id="CHEBI:48828"/>
    </cofactor>
    <cofactor evidence="17">
        <name>Zn(2+)</name>
        <dbReference type="ChEBI" id="CHEBI:29105"/>
    </cofactor>
    <text evidence="17">Binds 1 divalent metal cation per subunit. Can use either Co(2+) or Zn(2+).</text>
</comment>
<feature type="binding site" evidence="17">
    <location>
        <begin position="127"/>
        <end position="128"/>
    </location>
    <ligand>
        <name>NAD(+)</name>
        <dbReference type="ChEBI" id="CHEBI:57540"/>
    </ligand>
</feature>
<comment type="cofactor">
    <cofactor evidence="2 17">
        <name>NAD(+)</name>
        <dbReference type="ChEBI" id="CHEBI:57540"/>
    </cofactor>
</comment>
<comment type="catalytic activity">
    <reaction evidence="1 17">
        <text>7-phospho-2-dehydro-3-deoxy-D-arabino-heptonate = 3-dehydroquinate + phosphate</text>
        <dbReference type="Rhea" id="RHEA:21968"/>
        <dbReference type="ChEBI" id="CHEBI:32364"/>
        <dbReference type="ChEBI" id="CHEBI:43474"/>
        <dbReference type="ChEBI" id="CHEBI:58394"/>
        <dbReference type="EC" id="4.2.3.4"/>
    </reaction>
</comment>
<keyword evidence="9 17" id="KW-0028">Amino-acid biosynthesis</keyword>
<proteinExistence type="inferred from homology"/>
<protein>
    <recommendedName>
        <fullName evidence="7 17">3-dehydroquinate synthase</fullName>
        <shortName evidence="17">DHQS</shortName>
        <ecNumber evidence="6 17">4.2.3.4</ecNumber>
    </recommendedName>
</protein>
<accession>A0ABU1ZWW8</accession>
<evidence type="ECO:0000256" key="2">
    <source>
        <dbReference type="ARBA" id="ARBA00001911"/>
    </source>
</evidence>
<feature type="domain" description="3-dehydroquinate synthase C-terminal" evidence="19">
    <location>
        <begin position="179"/>
        <end position="320"/>
    </location>
</feature>
<evidence type="ECO:0000256" key="16">
    <source>
        <dbReference type="ARBA" id="ARBA00023285"/>
    </source>
</evidence>
<dbReference type="SUPFAM" id="SSF56796">
    <property type="entry name" value="Dehydroquinate synthase-like"/>
    <property type="match status" value="1"/>
</dbReference>
<feature type="binding site" evidence="17">
    <location>
        <position position="260"/>
    </location>
    <ligand>
        <name>Zn(2+)</name>
        <dbReference type="ChEBI" id="CHEBI:29105"/>
    </ligand>
</feature>
<dbReference type="Gene3D" id="3.40.50.1970">
    <property type="match status" value="1"/>
</dbReference>
<dbReference type="InterPro" id="IPR030963">
    <property type="entry name" value="DHQ_synth_fam"/>
</dbReference>
<evidence type="ECO:0000256" key="7">
    <source>
        <dbReference type="ARBA" id="ARBA00017684"/>
    </source>
</evidence>
<keyword evidence="12 17" id="KW-0862">Zinc</keyword>
<keyword evidence="13 17" id="KW-0520">NAD</keyword>
<comment type="caution">
    <text evidence="17">Lacks conserved residue(s) required for the propagation of feature annotation.</text>
</comment>
<evidence type="ECO:0000256" key="9">
    <source>
        <dbReference type="ARBA" id="ARBA00022605"/>
    </source>
</evidence>
<dbReference type="PANTHER" id="PTHR43622:SF7">
    <property type="entry name" value="3-DEHYDROQUINATE SYNTHASE, CHLOROPLASTIC"/>
    <property type="match status" value="1"/>
</dbReference>
<dbReference type="InterPro" id="IPR056179">
    <property type="entry name" value="DHQS_C"/>
</dbReference>
<sequence>MPTITVNGPSPYPVTIGHNLSDELADFITDLAPTKVAIIHQPTLTAVARRVSVDLETRNIDATMLVIPDAEEGKTLEVCGRLWDRFGELGLGRRDVVIGIGGGAATDLAGFVAAAWMRGVRVVQVPTTLLGMVDASVGGKTGINTAAGKNLVGAFHEPTAVFIDLDILNTLPEQELVAGSAEIIKTGFIADERILEIYETEKDGVAMPSHRLAELIERSVAVKASVVGEDLKESGLRETLNYGHTFGHAIELRENYAWRHGHAVAVGMMFVAELAHARGLIDKKLVRRHRNILQSVGLPTTYEPGHFDELYAAMTRDKKNRDGSIRFVVLDGEVGSTTRLVDATVDELRAAYAAISEGF</sequence>
<dbReference type="InterPro" id="IPR016037">
    <property type="entry name" value="DHQ_synth_AroB"/>
</dbReference>
<dbReference type="RefSeq" id="WP_290194173.1">
    <property type="nucleotide sequence ID" value="NZ_CP047654.1"/>
</dbReference>
<dbReference type="InterPro" id="IPR030960">
    <property type="entry name" value="DHQS/DOIS_N"/>
</dbReference>
<dbReference type="InterPro" id="IPR050071">
    <property type="entry name" value="Dehydroquinate_synthase"/>
</dbReference>
<dbReference type="Proteomes" id="UP001180840">
    <property type="component" value="Unassembled WGS sequence"/>
</dbReference>
<gene>
    <name evidence="17" type="primary">aroB</name>
    <name evidence="20" type="ORF">J2S39_001107</name>
</gene>
<comment type="pathway">
    <text evidence="4 17">Metabolic intermediate biosynthesis; chorismate biosynthesis; chorismate from D-erythrose 4-phosphate and phosphoenolpyruvate: step 2/7.</text>
</comment>
<evidence type="ECO:0000313" key="21">
    <source>
        <dbReference type="Proteomes" id="UP001180840"/>
    </source>
</evidence>
<keyword evidence="14 17" id="KW-0057">Aromatic amino acid biosynthesis</keyword>
<reference evidence="20" key="1">
    <citation type="submission" date="2023-07" db="EMBL/GenBank/DDBJ databases">
        <title>Sequencing the genomes of 1000 actinobacteria strains.</title>
        <authorList>
            <person name="Klenk H.-P."/>
        </authorList>
    </citation>
    <scope>NUCLEOTIDE SEQUENCE</scope>
    <source>
        <strain evidence="20">DSM 107476</strain>
    </source>
</reference>
<evidence type="ECO:0000256" key="15">
    <source>
        <dbReference type="ARBA" id="ARBA00023239"/>
    </source>
</evidence>
<keyword evidence="10 17" id="KW-0479">Metal-binding</keyword>
<evidence type="ECO:0000256" key="13">
    <source>
        <dbReference type="ARBA" id="ARBA00023027"/>
    </source>
</evidence>
<comment type="function">
    <text evidence="17">Catalyzes the conversion of 3-deoxy-D-arabino-heptulosonate 7-phosphate (DAHP) to dehydroquinate (DHQ).</text>
</comment>
<feature type="binding site" evidence="17">
    <location>
        <begin position="69"/>
        <end position="74"/>
    </location>
    <ligand>
        <name>NAD(+)</name>
        <dbReference type="ChEBI" id="CHEBI:57540"/>
    </ligand>
</feature>
<keyword evidence="11 17" id="KW-0547">Nucleotide-binding</keyword>
<feature type="binding site" evidence="17">
    <location>
        <position position="140"/>
    </location>
    <ligand>
        <name>NAD(+)</name>
        <dbReference type="ChEBI" id="CHEBI:57540"/>
    </ligand>
</feature>
<feature type="binding site" evidence="17">
    <location>
        <position position="149"/>
    </location>
    <ligand>
        <name>NAD(+)</name>
        <dbReference type="ChEBI" id="CHEBI:57540"/>
    </ligand>
</feature>
<feature type="binding site" evidence="17">
    <location>
        <begin position="103"/>
        <end position="107"/>
    </location>
    <ligand>
        <name>NAD(+)</name>
        <dbReference type="ChEBI" id="CHEBI:57540"/>
    </ligand>
</feature>
<evidence type="ECO:0000256" key="10">
    <source>
        <dbReference type="ARBA" id="ARBA00022723"/>
    </source>
</evidence>
<dbReference type="HAMAP" id="MF_00110">
    <property type="entry name" value="DHQ_synthase"/>
    <property type="match status" value="1"/>
</dbReference>
<keyword evidence="16 17" id="KW-0170">Cobalt</keyword>
<dbReference type="Gene3D" id="1.20.1090.10">
    <property type="entry name" value="Dehydroquinate synthase-like - alpha domain"/>
    <property type="match status" value="1"/>
</dbReference>
<evidence type="ECO:0000256" key="1">
    <source>
        <dbReference type="ARBA" id="ARBA00001393"/>
    </source>
</evidence>
<feature type="domain" description="3-dehydroquinate synthase N-terminal" evidence="18">
    <location>
        <begin position="65"/>
        <end position="176"/>
    </location>
</feature>
<dbReference type="NCBIfam" id="TIGR01357">
    <property type="entry name" value="aroB"/>
    <property type="match status" value="1"/>
</dbReference>
<dbReference type="EMBL" id="JAVDXZ010000001">
    <property type="protein sequence ID" value="MDR7329431.1"/>
    <property type="molecule type" value="Genomic_DNA"/>
</dbReference>
<comment type="caution">
    <text evidence="20">The sequence shown here is derived from an EMBL/GenBank/DDBJ whole genome shotgun (WGS) entry which is preliminary data.</text>
</comment>
<evidence type="ECO:0000313" key="20">
    <source>
        <dbReference type="EMBL" id="MDR7329431.1"/>
    </source>
</evidence>
<feature type="binding site" evidence="17">
    <location>
        <position position="182"/>
    </location>
    <ligand>
        <name>Zn(2+)</name>
        <dbReference type="ChEBI" id="CHEBI:29105"/>
    </ligand>
</feature>
<keyword evidence="21" id="KW-1185">Reference proteome</keyword>
<comment type="similarity">
    <text evidence="5 17">Belongs to the sugar phosphate cyclases superfamily. Dehydroquinate synthase family.</text>
</comment>
<evidence type="ECO:0000256" key="17">
    <source>
        <dbReference type="HAMAP-Rule" id="MF_00110"/>
    </source>
</evidence>
<evidence type="ECO:0000256" key="4">
    <source>
        <dbReference type="ARBA" id="ARBA00004661"/>
    </source>
</evidence>
<dbReference type="Pfam" id="PF24621">
    <property type="entry name" value="DHQS_C"/>
    <property type="match status" value="1"/>
</dbReference>
<dbReference type="PIRSF" id="PIRSF001455">
    <property type="entry name" value="DHQ_synth"/>
    <property type="match status" value="1"/>
</dbReference>
<keyword evidence="8 17" id="KW-0963">Cytoplasm</keyword>
<evidence type="ECO:0000256" key="8">
    <source>
        <dbReference type="ARBA" id="ARBA00022490"/>
    </source>
</evidence>
<dbReference type="EC" id="4.2.3.4" evidence="6 17"/>
<dbReference type="PANTHER" id="PTHR43622">
    <property type="entry name" value="3-DEHYDROQUINATE SYNTHASE"/>
    <property type="match status" value="1"/>
</dbReference>
<feature type="binding site" evidence="17">
    <location>
        <position position="244"/>
    </location>
    <ligand>
        <name>Zn(2+)</name>
        <dbReference type="ChEBI" id="CHEBI:29105"/>
    </ligand>
</feature>